<evidence type="ECO:0000313" key="1">
    <source>
        <dbReference type="EMBL" id="MFC5847876.1"/>
    </source>
</evidence>
<dbReference type="RefSeq" id="WP_380047420.1">
    <property type="nucleotide sequence ID" value="NZ_JBHSOH010000006.1"/>
</dbReference>
<dbReference type="EMBL" id="JBHSOH010000006">
    <property type="protein sequence ID" value="MFC5847876.1"/>
    <property type="molecule type" value="Genomic_DNA"/>
</dbReference>
<reference evidence="2" key="1">
    <citation type="journal article" date="2019" name="Int. J. Syst. Evol. Microbiol.">
        <title>The Global Catalogue of Microorganisms (GCM) 10K type strain sequencing project: providing services to taxonomists for standard genome sequencing and annotation.</title>
        <authorList>
            <consortium name="The Broad Institute Genomics Platform"/>
            <consortium name="The Broad Institute Genome Sequencing Center for Infectious Disease"/>
            <person name="Wu L."/>
            <person name="Ma J."/>
        </authorList>
    </citation>
    <scope>NUCLEOTIDE SEQUENCE [LARGE SCALE GENOMIC DNA]</scope>
    <source>
        <strain evidence="2">CGMCC 1.15053</strain>
    </source>
</reference>
<keyword evidence="2" id="KW-1185">Reference proteome</keyword>
<gene>
    <name evidence="1" type="ORF">ACFPQ6_06090</name>
</gene>
<comment type="caution">
    <text evidence="1">The sequence shown here is derived from an EMBL/GenBank/DDBJ whole genome shotgun (WGS) entry which is preliminary data.</text>
</comment>
<accession>A0ABW1DGX5</accession>
<evidence type="ECO:0000313" key="2">
    <source>
        <dbReference type="Proteomes" id="UP001595979"/>
    </source>
</evidence>
<proteinExistence type="predicted"/>
<dbReference type="Proteomes" id="UP001595979">
    <property type="component" value="Unassembled WGS sequence"/>
</dbReference>
<sequence>MSAEGPFEMKIAGGSEPASYVTLPDGSPGVEVRGVAFALVRDAGGQGLSGDTDDQRRVLDALRRDHRLTSEAPVLSFGTEERA</sequence>
<organism evidence="1 2">
    <name type="scientific">Deinococcus petrolearius</name>
    <dbReference type="NCBI Taxonomy" id="1751295"/>
    <lineage>
        <taxon>Bacteria</taxon>
        <taxon>Thermotogati</taxon>
        <taxon>Deinococcota</taxon>
        <taxon>Deinococci</taxon>
        <taxon>Deinococcales</taxon>
        <taxon>Deinococcaceae</taxon>
        <taxon>Deinococcus</taxon>
    </lineage>
</organism>
<protein>
    <submittedName>
        <fullName evidence="1">Uncharacterized protein</fullName>
    </submittedName>
</protein>
<name>A0ABW1DGX5_9DEIO</name>